<name>A0A2N5TLD9_9BASI</name>
<gene>
    <name evidence="2" type="ORF">PCANC_23796</name>
</gene>
<feature type="region of interest" description="Disordered" evidence="1">
    <location>
        <begin position="21"/>
        <end position="75"/>
    </location>
</feature>
<dbReference type="EMBL" id="PGCJ01000551">
    <property type="protein sequence ID" value="PLW26313.1"/>
    <property type="molecule type" value="Genomic_DNA"/>
</dbReference>
<reference evidence="2 3" key="1">
    <citation type="submission" date="2017-11" db="EMBL/GenBank/DDBJ databases">
        <title>De novo assembly and phasing of dikaryotic genomes from two isolates of Puccinia coronata f. sp. avenae, the causal agent of oat crown rust.</title>
        <authorList>
            <person name="Miller M.E."/>
            <person name="Zhang Y."/>
            <person name="Omidvar V."/>
            <person name="Sperschneider J."/>
            <person name="Schwessinger B."/>
            <person name="Raley C."/>
            <person name="Palmer J.M."/>
            <person name="Garnica D."/>
            <person name="Upadhyaya N."/>
            <person name="Rathjen J."/>
            <person name="Taylor J.M."/>
            <person name="Park R.F."/>
            <person name="Dodds P.N."/>
            <person name="Hirsch C.D."/>
            <person name="Kianian S.F."/>
            <person name="Figueroa M."/>
        </authorList>
    </citation>
    <scope>NUCLEOTIDE SEQUENCE [LARGE SCALE GENOMIC DNA]</scope>
    <source>
        <strain evidence="2">12NC29</strain>
    </source>
</reference>
<comment type="caution">
    <text evidence="2">The sequence shown here is derived from an EMBL/GenBank/DDBJ whole genome shotgun (WGS) entry which is preliminary data.</text>
</comment>
<evidence type="ECO:0000256" key="1">
    <source>
        <dbReference type="SAM" id="MobiDB-lite"/>
    </source>
</evidence>
<dbReference type="Proteomes" id="UP000235388">
    <property type="component" value="Unassembled WGS sequence"/>
</dbReference>
<dbReference type="AlphaFoldDB" id="A0A2N5TLD9"/>
<proteinExistence type="predicted"/>
<accession>A0A2N5TLD9</accession>
<dbReference type="OrthoDB" id="2504633at2759"/>
<protein>
    <submittedName>
        <fullName evidence="2">Uncharacterized protein</fullName>
    </submittedName>
</protein>
<keyword evidence="3" id="KW-1185">Reference proteome</keyword>
<organism evidence="2 3">
    <name type="scientific">Puccinia coronata f. sp. avenae</name>
    <dbReference type="NCBI Taxonomy" id="200324"/>
    <lineage>
        <taxon>Eukaryota</taxon>
        <taxon>Fungi</taxon>
        <taxon>Dikarya</taxon>
        <taxon>Basidiomycota</taxon>
        <taxon>Pucciniomycotina</taxon>
        <taxon>Pucciniomycetes</taxon>
        <taxon>Pucciniales</taxon>
        <taxon>Pucciniaceae</taxon>
        <taxon>Puccinia</taxon>
    </lineage>
</organism>
<sequence>MSKSMSEIIWGDANYDPGLFDGLTNHQNHEPDHSSQSSEDMQEVDPNIFFKPSISEQRDTDMQDTNQTSNGKEGIDKICTDLQNKLKLDPEHLKVAPVTSKCPGAEAMHANVIFANAAFHQIGLGLKPAGPVTHAFDDRFKDFVRTRARMILLNPTLEAYSNNPHRNGALPKTLYYLTLDAIEKQPDNWKDDHLPPSQSRDNADSLEAYRDAVGELLKHQRSNLRMLIYEELPPRSEKMTAAQIQEQVKNNWAMRIRMSYACLVMVHYYIHKAKKTSQWIEIDERLGILQTSSNEFQKTHAQLVLDKDYALFSQKWTFEEILSKDFTVPSIEDVHNAMAVVSSSDH</sequence>
<evidence type="ECO:0000313" key="2">
    <source>
        <dbReference type="EMBL" id="PLW26313.1"/>
    </source>
</evidence>
<evidence type="ECO:0000313" key="3">
    <source>
        <dbReference type="Proteomes" id="UP000235388"/>
    </source>
</evidence>